<reference evidence="1 2" key="1">
    <citation type="journal article" date="2021" name="Plant Biotechnol. J.">
        <title>Multi-omics assisted identification of the key and species-specific regulatory components of drought-tolerant mechanisms in Gossypium stocksii.</title>
        <authorList>
            <person name="Yu D."/>
            <person name="Ke L."/>
            <person name="Zhang D."/>
            <person name="Wu Y."/>
            <person name="Sun Y."/>
            <person name="Mei J."/>
            <person name="Sun J."/>
            <person name="Sun Y."/>
        </authorList>
    </citation>
    <scope>NUCLEOTIDE SEQUENCE [LARGE SCALE GENOMIC DNA]</scope>
    <source>
        <strain evidence="2">cv. E1</strain>
        <tissue evidence="1">Leaf</tissue>
    </source>
</reference>
<sequence length="100" mass="11407">MKYAILSVPGTDILDGLCAYWTRAWMACEKELQRVLAVQGIKLPNFTYEFSIPEGSHWLCETIEDNFLLPIHVLEAGFNCHYTFSFAVYSRATRLALVNS</sequence>
<evidence type="ECO:0000313" key="2">
    <source>
        <dbReference type="Proteomes" id="UP000828251"/>
    </source>
</evidence>
<organism evidence="1 2">
    <name type="scientific">Gossypium stocksii</name>
    <dbReference type="NCBI Taxonomy" id="47602"/>
    <lineage>
        <taxon>Eukaryota</taxon>
        <taxon>Viridiplantae</taxon>
        <taxon>Streptophyta</taxon>
        <taxon>Embryophyta</taxon>
        <taxon>Tracheophyta</taxon>
        <taxon>Spermatophyta</taxon>
        <taxon>Magnoliopsida</taxon>
        <taxon>eudicotyledons</taxon>
        <taxon>Gunneridae</taxon>
        <taxon>Pentapetalae</taxon>
        <taxon>rosids</taxon>
        <taxon>malvids</taxon>
        <taxon>Malvales</taxon>
        <taxon>Malvaceae</taxon>
        <taxon>Malvoideae</taxon>
        <taxon>Gossypium</taxon>
    </lineage>
</organism>
<dbReference type="EMBL" id="JAIQCV010000007">
    <property type="protein sequence ID" value="KAH1082534.1"/>
    <property type="molecule type" value="Genomic_DNA"/>
</dbReference>
<comment type="caution">
    <text evidence="1">The sequence shown here is derived from an EMBL/GenBank/DDBJ whole genome shotgun (WGS) entry which is preliminary data.</text>
</comment>
<gene>
    <name evidence="1" type="ORF">J1N35_022295</name>
</gene>
<keyword evidence="2" id="KW-1185">Reference proteome</keyword>
<proteinExistence type="predicted"/>
<protein>
    <submittedName>
        <fullName evidence="1">Uncharacterized protein</fullName>
    </submittedName>
</protein>
<evidence type="ECO:0000313" key="1">
    <source>
        <dbReference type="EMBL" id="KAH1082534.1"/>
    </source>
</evidence>
<name>A0A9D3VI84_9ROSI</name>
<dbReference type="AlphaFoldDB" id="A0A9D3VI84"/>
<dbReference type="Proteomes" id="UP000828251">
    <property type="component" value="Unassembled WGS sequence"/>
</dbReference>
<accession>A0A9D3VI84</accession>